<dbReference type="AntiFam" id="ANF00095">
    <property type="entry name" value="Shadow ORF (opposite ABC transporters)"/>
</dbReference>
<evidence type="ECO:0000313" key="1">
    <source>
        <dbReference type="EMBL" id="GAJ10743.1"/>
    </source>
</evidence>
<feature type="non-terminal residue" evidence="1">
    <location>
        <position position="50"/>
    </location>
</feature>
<dbReference type="EMBL" id="BARW01029553">
    <property type="protein sequence ID" value="GAJ10743.1"/>
    <property type="molecule type" value="Genomic_DNA"/>
</dbReference>
<sequence>MEGVLKEFISGRNLCDFAQVHNCDLIRNIPHQTQIVGNEKISKVEFFLQP</sequence>
<comment type="caution">
    <text evidence="1">The sequence shown here is derived from an EMBL/GenBank/DDBJ whole genome shotgun (WGS) entry which is preliminary data.</text>
</comment>
<reference evidence="1" key="1">
    <citation type="journal article" date="2014" name="Front. Microbiol.">
        <title>High frequency of phylogenetically diverse reductive dehalogenase-homologous genes in deep subseafloor sedimentary metagenomes.</title>
        <authorList>
            <person name="Kawai M."/>
            <person name="Futagami T."/>
            <person name="Toyoda A."/>
            <person name="Takaki Y."/>
            <person name="Nishi S."/>
            <person name="Hori S."/>
            <person name="Arai W."/>
            <person name="Tsubouchi T."/>
            <person name="Morono Y."/>
            <person name="Uchiyama I."/>
            <person name="Ito T."/>
            <person name="Fujiyama A."/>
            <person name="Inagaki F."/>
            <person name="Takami H."/>
        </authorList>
    </citation>
    <scope>NUCLEOTIDE SEQUENCE</scope>
    <source>
        <strain evidence="1">Expedition CK06-06</strain>
    </source>
</reference>
<organism evidence="1">
    <name type="scientific">marine sediment metagenome</name>
    <dbReference type="NCBI Taxonomy" id="412755"/>
    <lineage>
        <taxon>unclassified sequences</taxon>
        <taxon>metagenomes</taxon>
        <taxon>ecological metagenomes</taxon>
    </lineage>
</organism>
<dbReference type="AlphaFoldDB" id="X1TZJ5"/>
<accession>X1TZJ5</accession>
<proteinExistence type="predicted"/>
<gene>
    <name evidence="1" type="ORF">S12H4_47465</name>
</gene>
<protein>
    <submittedName>
        <fullName evidence="1">Uncharacterized protein</fullName>
    </submittedName>
</protein>
<name>X1TZJ5_9ZZZZ</name>